<protein>
    <submittedName>
        <fullName evidence="1">Uncharacterized protein</fullName>
    </submittedName>
</protein>
<dbReference type="AlphaFoldDB" id="A0A927HA13"/>
<name>A0A927HA13_9BACI</name>
<dbReference type="EMBL" id="JACXSI010000006">
    <property type="protein sequence ID" value="MBD3107454.1"/>
    <property type="molecule type" value="Genomic_DNA"/>
</dbReference>
<evidence type="ECO:0000313" key="1">
    <source>
        <dbReference type="EMBL" id="MBD3107454.1"/>
    </source>
</evidence>
<evidence type="ECO:0000313" key="2">
    <source>
        <dbReference type="Proteomes" id="UP000602076"/>
    </source>
</evidence>
<comment type="caution">
    <text evidence="1">The sequence shown here is derived from an EMBL/GenBank/DDBJ whole genome shotgun (WGS) entry which is preliminary data.</text>
</comment>
<gene>
    <name evidence="1" type="ORF">IEO70_03670</name>
</gene>
<reference evidence="1" key="1">
    <citation type="submission" date="2020-09" db="EMBL/GenBank/DDBJ databases">
        <title>Bacillus faecalis sp. nov., a moderately halophilic bacterium isolated from cow faeces.</title>
        <authorList>
            <person name="Jiang L."/>
            <person name="Lee J."/>
        </authorList>
    </citation>
    <scope>NUCLEOTIDE SEQUENCE</scope>
    <source>
        <strain evidence="1">AGMB 02131</strain>
    </source>
</reference>
<dbReference type="RefSeq" id="WP_190996997.1">
    <property type="nucleotide sequence ID" value="NZ_JACXSI010000006.1"/>
</dbReference>
<proteinExistence type="predicted"/>
<accession>A0A927HA13</accession>
<keyword evidence="2" id="KW-1185">Reference proteome</keyword>
<dbReference type="Proteomes" id="UP000602076">
    <property type="component" value="Unassembled WGS sequence"/>
</dbReference>
<organism evidence="1 2">
    <name type="scientific">Peribacillus faecalis</name>
    <dbReference type="NCBI Taxonomy" id="2772559"/>
    <lineage>
        <taxon>Bacteria</taxon>
        <taxon>Bacillati</taxon>
        <taxon>Bacillota</taxon>
        <taxon>Bacilli</taxon>
        <taxon>Bacillales</taxon>
        <taxon>Bacillaceae</taxon>
        <taxon>Peribacillus</taxon>
    </lineage>
</organism>
<sequence length="72" mass="8775">MDLEYAFCGYEFLLDKFAYQFEVTGLFKENDVEMIESFLQHYDFSDDTVLFDTFRFHYLCFKTAYTRNSLPF</sequence>